<dbReference type="PIRSF" id="PIRSF016642">
    <property type="entry name" value="UCP016642"/>
    <property type="match status" value="1"/>
</dbReference>
<evidence type="ECO:0000313" key="3">
    <source>
        <dbReference type="EMBL" id="OWR33654.1"/>
    </source>
</evidence>
<feature type="chain" id="PRO_5011249173" description="Biotin-protein ligase N-terminal domain-containing protein" evidence="1">
    <location>
        <begin position="25"/>
        <end position="245"/>
    </location>
</feature>
<dbReference type="RefSeq" id="WP_049471070.1">
    <property type="nucleotide sequence ID" value="NZ_JBJMAE010000026.1"/>
</dbReference>
<feature type="signal peptide" evidence="1">
    <location>
        <begin position="1"/>
        <end position="24"/>
    </location>
</feature>
<name>A0A246KYK0_9GAMM</name>
<evidence type="ECO:0000256" key="1">
    <source>
        <dbReference type="SAM" id="SignalP"/>
    </source>
</evidence>
<feature type="domain" description="Biotin-protein ligase N-terminal" evidence="2">
    <location>
        <begin position="31"/>
        <end position="125"/>
    </location>
</feature>
<dbReference type="InterPro" id="IPR019197">
    <property type="entry name" value="Biotin-prot_ligase_N"/>
</dbReference>
<dbReference type="InterPro" id="IPR015834">
    <property type="entry name" value="UCP016642"/>
</dbReference>
<accession>A0A246KYK0</accession>
<evidence type="ECO:0000313" key="4">
    <source>
        <dbReference type="Proteomes" id="UP000197904"/>
    </source>
</evidence>
<evidence type="ECO:0000259" key="2">
    <source>
        <dbReference type="Pfam" id="PF09825"/>
    </source>
</evidence>
<keyword evidence="1" id="KW-0732">Signal</keyword>
<dbReference type="InterPro" id="IPR029062">
    <property type="entry name" value="Class_I_gatase-like"/>
</dbReference>
<organism evidence="3 4">
    <name type="scientific">Stenotrophomonas pavanii</name>
    <dbReference type="NCBI Taxonomy" id="487698"/>
    <lineage>
        <taxon>Bacteria</taxon>
        <taxon>Pseudomonadati</taxon>
        <taxon>Pseudomonadota</taxon>
        <taxon>Gammaproteobacteria</taxon>
        <taxon>Lysobacterales</taxon>
        <taxon>Lysobacteraceae</taxon>
        <taxon>Stenotrophomonas</taxon>
    </lineage>
</organism>
<dbReference type="SUPFAM" id="SSF52317">
    <property type="entry name" value="Class I glutamine amidotransferase-like"/>
    <property type="match status" value="1"/>
</dbReference>
<comment type="caution">
    <text evidence="3">The sequence shown here is derived from an EMBL/GenBank/DDBJ whole genome shotgun (WGS) entry which is preliminary data.</text>
</comment>
<dbReference type="EMBL" id="NIXP01000075">
    <property type="protein sequence ID" value="OWR33654.1"/>
    <property type="molecule type" value="Genomic_DNA"/>
</dbReference>
<dbReference type="Pfam" id="PF09825">
    <property type="entry name" value="BPL_N"/>
    <property type="match status" value="1"/>
</dbReference>
<sequence length="245" mass="26032">MNTVARSRCLLLAMGLGLAVHASANAPVIAVYRGDAGCPGCSEAVEQAIHRSRPDYHVVFVGPGEAVDVDSLATSRYRAYVQPGGGQDIDAAMAAVGEEGAAVIRRFVDAGGTYIGLCMGAYLAGASHLGLLAQDLDAEAGRSGFPVQDEDDAVIPVVWDGRRQTVYFQDGPYLPKAPRDQGFKVISRYTNGDIAAASYRHGKGRVVLSGPHPEAPAQWFKMADIPLSQMPSADLFKSLLDEDQR</sequence>
<proteinExistence type="predicted"/>
<protein>
    <recommendedName>
        <fullName evidence="2">Biotin-protein ligase N-terminal domain-containing protein</fullName>
    </recommendedName>
</protein>
<dbReference type="AlphaFoldDB" id="A0A246KYK0"/>
<gene>
    <name evidence="3" type="ORF">CEE55_10965</name>
</gene>
<reference evidence="3 4" key="1">
    <citation type="submission" date="2017-06" db="EMBL/GenBank/DDBJ databases">
        <authorList>
            <person name="Kim H.J."/>
            <person name="Triplett B.A."/>
        </authorList>
    </citation>
    <scope>NUCLEOTIDE SEQUENCE [LARGE SCALE GENOMIC DNA]</scope>
    <source>
        <strain evidence="3 4">S18795</strain>
    </source>
</reference>
<dbReference type="Gene3D" id="3.40.50.880">
    <property type="match status" value="1"/>
</dbReference>
<dbReference type="Proteomes" id="UP000197904">
    <property type="component" value="Unassembled WGS sequence"/>
</dbReference>